<dbReference type="EMBL" id="LR778301">
    <property type="protein sequence ID" value="CAB1370875.1"/>
    <property type="molecule type" value="Genomic_DNA"/>
</dbReference>
<sequence>MALPKLVSQFPEAAATILKTVEQYAPSSQISRAFLHSLGRLLPSPGSLTEKNRPLGVLWSTTKPPEQPLSFSWAP</sequence>
<accession>A0A6S6Y2W1</accession>
<gene>
    <name evidence="1" type="ORF">DENOEST_3721</name>
</gene>
<evidence type="ECO:0000313" key="2">
    <source>
        <dbReference type="Proteomes" id="UP000515733"/>
    </source>
</evidence>
<proteinExistence type="predicted"/>
<keyword evidence="2" id="KW-1185">Reference proteome</keyword>
<dbReference type="Proteomes" id="UP000515733">
    <property type="component" value="Chromosome"/>
</dbReference>
<protein>
    <submittedName>
        <fullName evidence="1">Uncharacterized protein</fullName>
    </submittedName>
</protein>
<reference evidence="1 2" key="1">
    <citation type="submission" date="2020-03" db="EMBL/GenBank/DDBJ databases">
        <authorList>
            <consortium name="Genoscope - CEA"/>
            <person name="William W."/>
        </authorList>
    </citation>
    <scope>NUCLEOTIDE SEQUENCE [LARGE SCALE GENOMIC DNA]</scope>
    <source>
        <strain evidence="2">DSM 16959</strain>
    </source>
</reference>
<dbReference type="AlphaFoldDB" id="A0A6S6Y2W1"/>
<organism evidence="1 2">
    <name type="scientific">Denitratisoma oestradiolicum</name>
    <dbReference type="NCBI Taxonomy" id="311182"/>
    <lineage>
        <taxon>Bacteria</taxon>
        <taxon>Pseudomonadati</taxon>
        <taxon>Pseudomonadota</taxon>
        <taxon>Betaproteobacteria</taxon>
        <taxon>Nitrosomonadales</taxon>
        <taxon>Sterolibacteriaceae</taxon>
        <taxon>Denitratisoma</taxon>
    </lineage>
</organism>
<evidence type="ECO:0000313" key="1">
    <source>
        <dbReference type="EMBL" id="CAB1370875.1"/>
    </source>
</evidence>
<dbReference type="KEGG" id="doe:DENOEST_3721"/>
<name>A0A6S6Y2W1_9PROT</name>